<comment type="caution">
    <text evidence="4">The sequence shown here is derived from an EMBL/GenBank/DDBJ whole genome shotgun (WGS) entry which is preliminary data.</text>
</comment>
<dbReference type="InterPro" id="IPR001357">
    <property type="entry name" value="BRCT_dom"/>
</dbReference>
<name>A0AAU9JIF1_9CILI</name>
<dbReference type="Gene3D" id="3.40.50.10190">
    <property type="entry name" value="BRCT domain"/>
    <property type="match status" value="1"/>
</dbReference>
<sequence length="444" mass="51568">MTYKIFKGKGNQKLVFSMIPCPERNALKKIIFKYGGVLFTKRKEYSICLLPYEPGHTSVCTQKYKVYSYKFIYDSIKAKRLLDLSKYELKREEPKAAKRSRYTIEDEEKMLDYVKRTFGNTGVISFWDGIVKEGVKHSSESLRYHWKYVMNAKEKVAAELIMNENIKAEFMIAQNASKIPIQSKSPLETDSSEGEDTLDGLEAKKKTCLRENEKTPNKPIFLENQLKRKNEGQIKGQKALKLLSQCQRNLISKPLDKIYHQNNLRLYKKHCVNPEILFDVGNSKEENEIDFSNKKTNINQDSENAQVAIKKEKEEPSCDSERYYNNETQNSFNIGSEQRATTQECIKTEIYMQNNQHKLKDFVDDPEDLFIVCDSQIRSVHRLKSLKHLCIDVNIEEHFNKLFSLCKKVSKRIITEDDVLHALETKNGVVSDTISFFLDKKIGA</sequence>
<organism evidence="4 5">
    <name type="scientific">Blepharisma stoltei</name>
    <dbReference type="NCBI Taxonomy" id="1481888"/>
    <lineage>
        <taxon>Eukaryota</taxon>
        <taxon>Sar</taxon>
        <taxon>Alveolata</taxon>
        <taxon>Ciliophora</taxon>
        <taxon>Postciliodesmatophora</taxon>
        <taxon>Heterotrichea</taxon>
        <taxon>Heterotrichida</taxon>
        <taxon>Blepharismidae</taxon>
        <taxon>Blepharisma</taxon>
    </lineage>
</organism>
<dbReference type="Pfam" id="PF16589">
    <property type="entry name" value="BRCT_2"/>
    <property type="match status" value="1"/>
</dbReference>
<dbReference type="AlphaFoldDB" id="A0AAU9JIF1"/>
<dbReference type="EMBL" id="CAJZBQ010000038">
    <property type="protein sequence ID" value="CAG9325443.1"/>
    <property type="molecule type" value="Genomic_DNA"/>
</dbReference>
<feature type="domain" description="BRCT" evidence="3">
    <location>
        <begin position="6"/>
        <end position="88"/>
    </location>
</feature>
<evidence type="ECO:0000259" key="3">
    <source>
        <dbReference type="Pfam" id="PF16589"/>
    </source>
</evidence>
<proteinExistence type="predicted"/>
<keyword evidence="2" id="KW-0539">Nucleus</keyword>
<dbReference type="Proteomes" id="UP001162131">
    <property type="component" value="Unassembled WGS sequence"/>
</dbReference>
<evidence type="ECO:0000256" key="1">
    <source>
        <dbReference type="ARBA" id="ARBA00004123"/>
    </source>
</evidence>
<dbReference type="GO" id="GO:0042162">
    <property type="term" value="F:telomeric DNA binding"/>
    <property type="evidence" value="ECO:0007669"/>
    <property type="project" value="TreeGrafter"/>
</dbReference>
<accession>A0AAU9JIF1</accession>
<evidence type="ECO:0000256" key="2">
    <source>
        <dbReference type="ARBA" id="ARBA00023242"/>
    </source>
</evidence>
<dbReference type="SUPFAM" id="SSF52113">
    <property type="entry name" value="BRCT domain"/>
    <property type="match status" value="1"/>
</dbReference>
<dbReference type="GO" id="GO:0031848">
    <property type="term" value="P:protection from non-homologous end joining at telomere"/>
    <property type="evidence" value="ECO:0007669"/>
    <property type="project" value="TreeGrafter"/>
</dbReference>
<dbReference type="InterPro" id="IPR039595">
    <property type="entry name" value="TE2IP/Rap1"/>
</dbReference>
<protein>
    <recommendedName>
        <fullName evidence="3">BRCT domain-containing protein</fullName>
    </recommendedName>
</protein>
<reference evidence="4" key="1">
    <citation type="submission" date="2021-09" db="EMBL/GenBank/DDBJ databases">
        <authorList>
            <consortium name="AG Swart"/>
            <person name="Singh M."/>
            <person name="Singh A."/>
            <person name="Seah K."/>
            <person name="Emmerich C."/>
        </authorList>
    </citation>
    <scope>NUCLEOTIDE SEQUENCE</scope>
    <source>
        <strain evidence="4">ATCC30299</strain>
    </source>
</reference>
<gene>
    <name evidence="4" type="ORF">BSTOLATCC_MIC38697</name>
</gene>
<dbReference type="PANTHER" id="PTHR16466">
    <property type="entry name" value="TELOMERE REPEAT-BINDING FACTOR 2-INTERACTING PROTEIN 1"/>
    <property type="match status" value="1"/>
</dbReference>
<dbReference type="GO" id="GO:0070187">
    <property type="term" value="C:shelterin complex"/>
    <property type="evidence" value="ECO:0007669"/>
    <property type="project" value="TreeGrafter"/>
</dbReference>
<dbReference type="GO" id="GO:0010833">
    <property type="term" value="P:telomere maintenance via telomere lengthening"/>
    <property type="evidence" value="ECO:0007669"/>
    <property type="project" value="TreeGrafter"/>
</dbReference>
<evidence type="ECO:0000313" key="4">
    <source>
        <dbReference type="EMBL" id="CAG9325443.1"/>
    </source>
</evidence>
<dbReference type="InterPro" id="IPR036420">
    <property type="entry name" value="BRCT_dom_sf"/>
</dbReference>
<keyword evidence="5" id="KW-1185">Reference proteome</keyword>
<dbReference type="PANTHER" id="PTHR16466:SF6">
    <property type="entry name" value="TELOMERIC REPEAT-BINDING FACTOR 2-INTERACTING PROTEIN 1"/>
    <property type="match status" value="1"/>
</dbReference>
<evidence type="ECO:0000313" key="5">
    <source>
        <dbReference type="Proteomes" id="UP001162131"/>
    </source>
</evidence>
<comment type="subcellular location">
    <subcellularLocation>
        <location evidence="1">Nucleus</location>
    </subcellularLocation>
</comment>